<evidence type="ECO:0000256" key="1">
    <source>
        <dbReference type="SAM" id="Phobius"/>
    </source>
</evidence>
<name>A0A391NUP7_9EUKA</name>
<dbReference type="InterPro" id="IPR011889">
    <property type="entry name" value="Liste_lipo_26"/>
</dbReference>
<dbReference type="SUPFAM" id="SSF52047">
    <property type="entry name" value="RNI-like"/>
    <property type="match status" value="1"/>
</dbReference>
<keyword evidence="1" id="KW-0472">Membrane</keyword>
<dbReference type="GO" id="GO:0031146">
    <property type="term" value="P:SCF-dependent proteasomal ubiquitin-dependent protein catabolic process"/>
    <property type="evidence" value="ECO:0007669"/>
    <property type="project" value="TreeGrafter"/>
</dbReference>
<dbReference type="Gene3D" id="3.80.10.10">
    <property type="entry name" value="Ribonuclease Inhibitor"/>
    <property type="match status" value="1"/>
</dbReference>
<feature type="transmembrane region" description="Helical" evidence="1">
    <location>
        <begin position="21"/>
        <end position="45"/>
    </location>
</feature>
<dbReference type="GO" id="GO:0019005">
    <property type="term" value="C:SCF ubiquitin ligase complex"/>
    <property type="evidence" value="ECO:0007669"/>
    <property type="project" value="TreeGrafter"/>
</dbReference>
<evidence type="ECO:0000313" key="3">
    <source>
        <dbReference type="Proteomes" id="UP000265618"/>
    </source>
</evidence>
<sequence length="367" mass="39730">SNALCNPAESGKGTTRASVCWIALWVCVSVVVLGGSCMVIGAVLAGPSSTPSVSAVKTYPDWVTSVSASSPRPTTSPSLPASTSALTVLEYYISEAIGFTITIPATTCWATVDWEDGTTTQVTSCVDEISHTYSERGFYSISIQGQIESLLFDGDGSLISVKELCSGVTALSFQRCFYLTSVPSDMDVSLVSDMSHMFQNCVVLIDLDLSGWNTTSATDMTGMFDFCWRLQSLDLSNWNTTGVTHMGGMFEDCSALSSLDLTGWDTSSVVSMDDEDLGGMFQYCRSLTHLDISHWDTSSVTDMGTLFYECESLNNLDLSHWDTSNVSDMYMMFSGCEGLTDLDIAGWETDQADTRDMCDHCPGCDIM</sequence>
<dbReference type="Pfam" id="PF03382">
    <property type="entry name" value="DUF285"/>
    <property type="match status" value="1"/>
</dbReference>
<keyword evidence="1" id="KW-1133">Transmembrane helix</keyword>
<dbReference type="Proteomes" id="UP000265618">
    <property type="component" value="Unassembled WGS sequence"/>
</dbReference>
<dbReference type="AlphaFoldDB" id="A0A391NUP7"/>
<dbReference type="InterPro" id="IPR032675">
    <property type="entry name" value="LRR_dom_sf"/>
</dbReference>
<protein>
    <recommendedName>
        <fullName evidence="4">PKD domain-containing protein</fullName>
    </recommendedName>
</protein>
<gene>
    <name evidence="2" type="ORF">KIPB_001958</name>
</gene>
<accession>A0A391NUP7</accession>
<keyword evidence="3" id="KW-1185">Reference proteome</keyword>
<keyword evidence="1" id="KW-0812">Transmembrane</keyword>
<dbReference type="Pfam" id="PF13306">
    <property type="entry name" value="LRR_5"/>
    <property type="match status" value="1"/>
</dbReference>
<feature type="non-terminal residue" evidence="2">
    <location>
        <position position="1"/>
    </location>
</feature>
<dbReference type="PANTHER" id="PTHR13318">
    <property type="entry name" value="PARTNER OF PAIRED, ISOFORM B-RELATED"/>
    <property type="match status" value="1"/>
</dbReference>
<comment type="caution">
    <text evidence="2">The sequence shown here is derived from an EMBL/GenBank/DDBJ whole genome shotgun (WGS) entry which is preliminary data.</text>
</comment>
<reference evidence="2 3" key="1">
    <citation type="journal article" date="2018" name="PLoS ONE">
        <title>The draft genome of Kipferlia bialata reveals reductive genome evolution in fornicate parasites.</title>
        <authorList>
            <person name="Tanifuji G."/>
            <person name="Takabayashi S."/>
            <person name="Kume K."/>
            <person name="Takagi M."/>
            <person name="Nakayama T."/>
            <person name="Kamikawa R."/>
            <person name="Inagaki Y."/>
            <person name="Hashimoto T."/>
        </authorList>
    </citation>
    <scope>NUCLEOTIDE SEQUENCE [LARGE SCALE GENOMIC DNA]</scope>
    <source>
        <strain evidence="2">NY0173</strain>
    </source>
</reference>
<evidence type="ECO:0000313" key="2">
    <source>
        <dbReference type="EMBL" id="GCA62203.1"/>
    </source>
</evidence>
<organism evidence="2 3">
    <name type="scientific">Kipferlia bialata</name>
    <dbReference type="NCBI Taxonomy" id="797122"/>
    <lineage>
        <taxon>Eukaryota</taxon>
        <taxon>Metamonada</taxon>
        <taxon>Carpediemonas-like organisms</taxon>
        <taxon>Kipferlia</taxon>
    </lineage>
</organism>
<dbReference type="InterPro" id="IPR005046">
    <property type="entry name" value="DUF285"/>
</dbReference>
<dbReference type="NCBIfam" id="TIGR02167">
    <property type="entry name" value="Liste_lipo_26"/>
    <property type="match status" value="6"/>
</dbReference>
<proteinExistence type="predicted"/>
<dbReference type="InterPro" id="IPR026906">
    <property type="entry name" value="LRR_5"/>
</dbReference>
<evidence type="ECO:0008006" key="4">
    <source>
        <dbReference type="Google" id="ProtNLM"/>
    </source>
</evidence>
<dbReference type="OrthoDB" id="550575at2759"/>
<dbReference type="EMBL" id="BDIP01000299">
    <property type="protein sequence ID" value="GCA62203.1"/>
    <property type="molecule type" value="Genomic_DNA"/>
</dbReference>